<dbReference type="PROSITE" id="PS50088">
    <property type="entry name" value="ANK_REPEAT"/>
    <property type="match status" value="5"/>
</dbReference>
<dbReference type="InterPro" id="IPR036770">
    <property type="entry name" value="Ankyrin_rpt-contain_sf"/>
</dbReference>
<protein>
    <submittedName>
        <fullName evidence="5">Uncharacterized protein</fullName>
    </submittedName>
</protein>
<dbReference type="SUPFAM" id="SSF52540">
    <property type="entry name" value="P-loop containing nucleoside triphosphate hydrolases"/>
    <property type="match status" value="1"/>
</dbReference>
<reference evidence="6" key="1">
    <citation type="submission" date="2016-02" db="EMBL/GenBank/DDBJ databases">
        <title>Draft genome sequence of Microdochium bolleyi, a fungal endophyte of beachgrass.</title>
        <authorList>
            <consortium name="DOE Joint Genome Institute"/>
            <person name="David A.S."/>
            <person name="May G."/>
            <person name="Haridas S."/>
            <person name="Lim J."/>
            <person name="Wang M."/>
            <person name="Labutti K."/>
            <person name="Lipzen A."/>
            <person name="Barry K."/>
            <person name="Grigoriev I.V."/>
        </authorList>
    </citation>
    <scope>NUCLEOTIDE SEQUENCE [LARGE SCALE GENOMIC DNA]</scope>
    <source>
        <strain evidence="6">J235TASD1</strain>
    </source>
</reference>
<dbReference type="InterPro" id="IPR054471">
    <property type="entry name" value="GPIID_WHD"/>
</dbReference>
<dbReference type="EMBL" id="KQ964258">
    <property type="protein sequence ID" value="KXJ88602.1"/>
    <property type="molecule type" value="Genomic_DNA"/>
</dbReference>
<feature type="domain" description="GPI inositol-deacylase winged helix" evidence="3">
    <location>
        <begin position="641"/>
        <end position="720"/>
    </location>
</feature>
<dbReference type="GO" id="GO:0003824">
    <property type="term" value="F:catalytic activity"/>
    <property type="evidence" value="ECO:0007669"/>
    <property type="project" value="InterPro"/>
</dbReference>
<dbReference type="InterPro" id="IPR056884">
    <property type="entry name" value="NPHP3-like_N"/>
</dbReference>
<dbReference type="InterPro" id="IPR027417">
    <property type="entry name" value="P-loop_NTPase"/>
</dbReference>
<evidence type="ECO:0000259" key="4">
    <source>
        <dbReference type="Pfam" id="PF24883"/>
    </source>
</evidence>
<evidence type="ECO:0000313" key="5">
    <source>
        <dbReference type="EMBL" id="KXJ88602.1"/>
    </source>
</evidence>
<dbReference type="InterPro" id="IPR035994">
    <property type="entry name" value="Nucleoside_phosphorylase_sf"/>
</dbReference>
<dbReference type="InterPro" id="IPR053137">
    <property type="entry name" value="NLR-like"/>
</dbReference>
<accession>A0A136IUL7</accession>
<feature type="repeat" description="ANK" evidence="2">
    <location>
        <begin position="994"/>
        <end position="1016"/>
    </location>
</feature>
<dbReference type="InParanoid" id="A0A136IUL7"/>
<dbReference type="GO" id="GO:0009116">
    <property type="term" value="P:nucleoside metabolic process"/>
    <property type="evidence" value="ECO:0007669"/>
    <property type="project" value="InterPro"/>
</dbReference>
<feature type="repeat" description="ANK" evidence="2">
    <location>
        <begin position="928"/>
        <end position="960"/>
    </location>
</feature>
<feature type="domain" description="Nephrocystin 3-like N-terminal" evidence="4">
    <location>
        <begin position="386"/>
        <end position="539"/>
    </location>
</feature>
<keyword evidence="6" id="KW-1185">Reference proteome</keyword>
<evidence type="ECO:0000256" key="1">
    <source>
        <dbReference type="ARBA" id="ARBA00022737"/>
    </source>
</evidence>
<keyword evidence="1" id="KW-0677">Repeat</keyword>
<proteinExistence type="predicted"/>
<dbReference type="STRING" id="196109.A0A136IUL7"/>
<dbReference type="Pfam" id="PF24883">
    <property type="entry name" value="NPHP3_N"/>
    <property type="match status" value="1"/>
</dbReference>
<dbReference type="PROSITE" id="PS50297">
    <property type="entry name" value="ANK_REP_REGION"/>
    <property type="match status" value="4"/>
</dbReference>
<dbReference type="Gene3D" id="1.25.40.20">
    <property type="entry name" value="Ankyrin repeat-containing domain"/>
    <property type="match status" value="1"/>
</dbReference>
<dbReference type="Gene3D" id="3.40.50.300">
    <property type="entry name" value="P-loop containing nucleotide triphosphate hydrolases"/>
    <property type="match status" value="1"/>
</dbReference>
<dbReference type="AlphaFoldDB" id="A0A136IUL7"/>
<evidence type="ECO:0000313" key="6">
    <source>
        <dbReference type="Proteomes" id="UP000070501"/>
    </source>
</evidence>
<dbReference type="SUPFAM" id="SSF48403">
    <property type="entry name" value="Ankyrin repeat"/>
    <property type="match status" value="1"/>
</dbReference>
<keyword evidence="2" id="KW-0040">ANK repeat</keyword>
<dbReference type="PANTHER" id="PTHR46082">
    <property type="entry name" value="ATP/GTP-BINDING PROTEIN-RELATED"/>
    <property type="match status" value="1"/>
</dbReference>
<name>A0A136IUL7_9PEZI</name>
<dbReference type="SMART" id="SM00248">
    <property type="entry name" value="ANK"/>
    <property type="match status" value="5"/>
</dbReference>
<sequence>MAENNPSTRARTNSDTYTIGWICALPTEYVAARAFLDEQHDEPDSVAVHDGNNYTLGRMGRHQVAIAVLPDGEYGTTSAAMVARDMLHSFRNIRIGLMVGIGGGAPSGKHDVRLGDVVVSRPQDGYGGVFQYDFGKTIQEKAFQETQFLNAPPTVLRAAVSGLKAQHEMEGHGIEEMISSVLKKYKRLQKKYARPGHDRLFRSSFLHMSEDDDCTGCASDLVRLSQRGERDSEDEQVVIHYGLIASSNQLMKDALIRDRLAADKGVVCFEMEAAGLMNHFPCLVIRGICDYADTHKNKDWQGYAAMAAAAYAKQILYQIAPNKIEAQQKAMDVVNEIRDTTHEIAADVRGIVARLGDEKLDTILDWFSPVDFGQKHHDQFHRHHPGTGRWFLQSETYKAWNVKKGSILFGLGMPGAGKTVLTSILIDDLLRNKQAADLGMGYSVAWIYCDFRDSDDQKLDNLLGSLLKQLLQQHGEIPKGILARYESSCEMKTRFLTADYMSSLQDAIRLNPRTYFFIDALDECTTAGGVRDQLLDHLHILQQDVLRTEIRAAEEDIRHYAESHMYRFPPFVIQEPQLQSMVISTVVDAVEGMFLLAKLHLDALPDNHNTKLLTSALQAIRKAVDAYGYAYDIAMERICSQPEKLKDLAIETLSWLVLPGRQLEMRQLQCALAIELNSVACDQSNVTDAATIISVCAGLVTVDSTTGVVGLVHYTTKEYFETARQRWFPRAMSTLPKKLLTYLTYSEFKTGRTRSQAAMKTRLKDYPLYKFACDNWGWYSRSYYEEDTREAMLGFLCDTKCVESAIQILEFDFRTHRWTTASSFSCETPWNVTHLVAVSGSSAALELLAASHEVSLDGQDRDGRTPLMLAIMQWNKSTASWLIEHEASVDLADNLARSPLTVAVISGNAEIVQMLVAARAPLDQVSTLGETPICRAAMDGHSEIVRELVAAGASLDIPLENGRTPLSWAASSEDVTMLQILLDGGASPDTQSHDGASPLRLAAEAGRVEAVEILINFELCFPERSSENLNHAFPEIIAYAKKERAHATHGKTWKLEQVLGQMMYKAGDKCDCGEKTFWYEKEQWWDCEYSRKVLSI</sequence>
<feature type="repeat" description="ANK" evidence="2">
    <location>
        <begin position="961"/>
        <end position="993"/>
    </location>
</feature>
<dbReference type="InterPro" id="IPR002110">
    <property type="entry name" value="Ankyrin_rpt"/>
</dbReference>
<dbReference type="OrthoDB" id="1577640at2759"/>
<dbReference type="SUPFAM" id="SSF53167">
    <property type="entry name" value="Purine and uridine phosphorylases"/>
    <property type="match status" value="1"/>
</dbReference>
<evidence type="ECO:0000259" key="3">
    <source>
        <dbReference type="Pfam" id="PF22939"/>
    </source>
</evidence>
<dbReference type="Pfam" id="PF12796">
    <property type="entry name" value="Ank_2"/>
    <property type="match status" value="2"/>
</dbReference>
<feature type="repeat" description="ANK" evidence="2">
    <location>
        <begin position="895"/>
        <end position="927"/>
    </location>
</feature>
<dbReference type="Gene3D" id="3.40.50.1580">
    <property type="entry name" value="Nucleoside phosphorylase domain"/>
    <property type="match status" value="1"/>
</dbReference>
<evidence type="ECO:0000256" key="2">
    <source>
        <dbReference type="PROSITE-ProRule" id="PRU00023"/>
    </source>
</evidence>
<dbReference type="PANTHER" id="PTHR46082:SF11">
    <property type="entry name" value="AAA+ ATPASE DOMAIN-CONTAINING PROTEIN-RELATED"/>
    <property type="match status" value="1"/>
</dbReference>
<dbReference type="Pfam" id="PF22939">
    <property type="entry name" value="WHD_GPIID"/>
    <property type="match status" value="1"/>
</dbReference>
<feature type="repeat" description="ANK" evidence="2">
    <location>
        <begin position="862"/>
        <end position="894"/>
    </location>
</feature>
<gene>
    <name evidence="5" type="ORF">Micbo1qcDRAFT_197362</name>
</gene>
<organism evidence="5 6">
    <name type="scientific">Microdochium bolleyi</name>
    <dbReference type="NCBI Taxonomy" id="196109"/>
    <lineage>
        <taxon>Eukaryota</taxon>
        <taxon>Fungi</taxon>
        <taxon>Dikarya</taxon>
        <taxon>Ascomycota</taxon>
        <taxon>Pezizomycotina</taxon>
        <taxon>Sordariomycetes</taxon>
        <taxon>Xylariomycetidae</taxon>
        <taxon>Xylariales</taxon>
        <taxon>Microdochiaceae</taxon>
        <taxon>Microdochium</taxon>
    </lineage>
</organism>
<dbReference type="Proteomes" id="UP000070501">
    <property type="component" value="Unassembled WGS sequence"/>
</dbReference>